<dbReference type="EMBL" id="MUJZ01061553">
    <property type="protein sequence ID" value="OTF71340.1"/>
    <property type="molecule type" value="Genomic_DNA"/>
</dbReference>
<keyword evidence="3" id="KW-1185">Reference proteome</keyword>
<evidence type="ECO:0000313" key="3">
    <source>
        <dbReference type="Proteomes" id="UP000194236"/>
    </source>
</evidence>
<evidence type="ECO:0000256" key="1">
    <source>
        <dbReference type="SAM" id="MobiDB-lite"/>
    </source>
</evidence>
<accession>A0A1Y3ASA8</accession>
<reference evidence="2 3" key="1">
    <citation type="submission" date="2017-03" db="EMBL/GenBank/DDBJ databases">
        <title>Genome Survey of Euroglyphus maynei.</title>
        <authorList>
            <person name="Arlian L.G."/>
            <person name="Morgan M.S."/>
            <person name="Rider S.D."/>
        </authorList>
    </citation>
    <scope>NUCLEOTIDE SEQUENCE [LARGE SCALE GENOMIC DNA]</scope>
    <source>
        <strain evidence="2">Arlian Lab</strain>
        <tissue evidence="2">Whole body</tissue>
    </source>
</reference>
<proteinExistence type="predicted"/>
<protein>
    <submittedName>
        <fullName evidence="2">Uncharacterized protein</fullName>
    </submittedName>
</protein>
<organism evidence="2 3">
    <name type="scientific">Euroglyphus maynei</name>
    <name type="common">Mayne's house dust mite</name>
    <dbReference type="NCBI Taxonomy" id="6958"/>
    <lineage>
        <taxon>Eukaryota</taxon>
        <taxon>Metazoa</taxon>
        <taxon>Ecdysozoa</taxon>
        <taxon>Arthropoda</taxon>
        <taxon>Chelicerata</taxon>
        <taxon>Arachnida</taxon>
        <taxon>Acari</taxon>
        <taxon>Acariformes</taxon>
        <taxon>Sarcoptiformes</taxon>
        <taxon>Astigmata</taxon>
        <taxon>Psoroptidia</taxon>
        <taxon>Analgoidea</taxon>
        <taxon>Pyroglyphidae</taxon>
        <taxon>Pyroglyphinae</taxon>
        <taxon>Euroglyphus</taxon>
    </lineage>
</organism>
<feature type="region of interest" description="Disordered" evidence="1">
    <location>
        <begin position="19"/>
        <end position="44"/>
    </location>
</feature>
<name>A0A1Y3ASA8_EURMA</name>
<comment type="caution">
    <text evidence="2">The sequence shown here is derived from an EMBL/GenBank/DDBJ whole genome shotgun (WGS) entry which is preliminary data.</text>
</comment>
<gene>
    <name evidence="2" type="ORF">BLA29_014383</name>
</gene>
<evidence type="ECO:0000313" key="2">
    <source>
        <dbReference type="EMBL" id="OTF71340.1"/>
    </source>
</evidence>
<dbReference type="Proteomes" id="UP000194236">
    <property type="component" value="Unassembled WGS sequence"/>
</dbReference>
<sequence length="86" mass="10143">MRKKKTITISNNQEWFLNHHHHCDDNNNQQQNLDPMKQQQQPPRIESTNLQSLSLSNLDSLEQVELLKSSTKSLIMFFGKQQQPQQ</sequence>
<dbReference type="AlphaFoldDB" id="A0A1Y3ASA8"/>